<keyword evidence="2" id="KW-0732">Signal</keyword>
<evidence type="ECO:0000313" key="5">
    <source>
        <dbReference type="EMBL" id="TMJ09317.1"/>
    </source>
</evidence>
<dbReference type="Pfam" id="PF09992">
    <property type="entry name" value="NAGPA"/>
    <property type="match status" value="1"/>
</dbReference>
<evidence type="ECO:0000256" key="1">
    <source>
        <dbReference type="SAM" id="MobiDB-lite"/>
    </source>
</evidence>
<dbReference type="AlphaFoldDB" id="A0A537LNP2"/>
<name>A0A537LNP2_9BACT</name>
<dbReference type="Proteomes" id="UP000315217">
    <property type="component" value="Unassembled WGS sequence"/>
</dbReference>
<feature type="region of interest" description="Disordered" evidence="1">
    <location>
        <begin position="479"/>
        <end position="512"/>
    </location>
</feature>
<feature type="chain" id="PRO_5021712423" evidence="2">
    <location>
        <begin position="28"/>
        <end position="512"/>
    </location>
</feature>
<feature type="domain" description="Phosphodiester glycosidase" evidence="3">
    <location>
        <begin position="294"/>
        <end position="465"/>
    </location>
</feature>
<dbReference type="PANTHER" id="PTHR40446:SF2">
    <property type="entry name" value="N-ACETYLGLUCOSAMINE-1-PHOSPHODIESTER ALPHA-N-ACETYLGLUCOSAMINIDASE"/>
    <property type="match status" value="1"/>
</dbReference>
<comment type="caution">
    <text evidence="5">The sequence shown here is derived from an EMBL/GenBank/DDBJ whole genome shotgun (WGS) entry which is preliminary data.</text>
</comment>
<sequence length="512" mass="55653">MMSITSVPRQLLPILLAAVLLVPQVSAANSTAVHITDIAWEPEGQIGRVLIQLDGPVAYRTEASSSSIVVDLWQARHAQWRLPAVTHPYVRSVRINQLTDDLARVRIDLLRPARYKTFLREDTHQLIIVVIPPWMATSPLPTSVAYDRQRVRTGTGATTAHVLLVNPADPTLEIRPALAADMVSGFETTSVIATRYEALAGVNGGYFGTSSGMPLGMVVIDGQLMTTPTDRRSVFVITRDGKPAIVPFEFTGRVVTVDRTSLWVSGVNHPPHAGGLAVYTRFYGPLTPPLQMAAVVRNDVVEHLTTGRILIPQDGYVLGVDAGDTDLITKFVKVGARLWLHLDLWPDLEITSAVGGGPRLVKDGQVFVPFAWEWFSLRHVQERAPRTAVGITAGNKVLLVTVDGRGGRLNTGMTLREMAELMVQLGARDAMNLDGGSSATMVVGGRVVNDPSDGFERPIASALLVVHRADAVNLAGQMTTARTRPLNPPARNWDLDDLDPDPQNTPRSYPSQ</sequence>
<accession>A0A537LNP2</accession>
<feature type="signal peptide" evidence="2">
    <location>
        <begin position="1"/>
        <end position="27"/>
    </location>
</feature>
<dbReference type="InterPro" id="IPR018711">
    <property type="entry name" value="NAGPA"/>
</dbReference>
<proteinExistence type="predicted"/>
<feature type="compositionally biased region" description="Polar residues" evidence="1">
    <location>
        <begin position="502"/>
        <end position="512"/>
    </location>
</feature>
<protein>
    <submittedName>
        <fullName evidence="5">Uncharacterized protein</fullName>
    </submittedName>
</protein>
<dbReference type="PANTHER" id="PTHR40446">
    <property type="entry name" value="N-ACETYLGLUCOSAMINE-1-PHOSPHODIESTER ALPHA-N-ACETYLGLUCOSAMINIDASE"/>
    <property type="match status" value="1"/>
</dbReference>
<evidence type="ECO:0000313" key="6">
    <source>
        <dbReference type="Proteomes" id="UP000315217"/>
    </source>
</evidence>
<gene>
    <name evidence="5" type="ORF">E6G98_09895</name>
</gene>
<evidence type="ECO:0000256" key="2">
    <source>
        <dbReference type="SAM" id="SignalP"/>
    </source>
</evidence>
<feature type="domain" description="AMIN" evidence="4">
    <location>
        <begin position="40"/>
        <end position="128"/>
    </location>
</feature>
<dbReference type="Pfam" id="PF11741">
    <property type="entry name" value="AMIN"/>
    <property type="match status" value="1"/>
</dbReference>
<dbReference type="InterPro" id="IPR021731">
    <property type="entry name" value="AMIN_dom"/>
</dbReference>
<reference evidence="5 6" key="1">
    <citation type="journal article" date="2019" name="Nat. Microbiol.">
        <title>Mediterranean grassland soil C-N compound turnover is dependent on rainfall and depth, and is mediated by genomically divergent microorganisms.</title>
        <authorList>
            <person name="Diamond S."/>
            <person name="Andeer P.F."/>
            <person name="Li Z."/>
            <person name="Crits-Christoph A."/>
            <person name="Burstein D."/>
            <person name="Anantharaman K."/>
            <person name="Lane K.R."/>
            <person name="Thomas B.C."/>
            <person name="Pan C."/>
            <person name="Northen T.R."/>
            <person name="Banfield J.F."/>
        </authorList>
    </citation>
    <scope>NUCLEOTIDE SEQUENCE [LARGE SCALE GENOMIC DNA]</scope>
    <source>
        <strain evidence="5">NP_1</strain>
    </source>
</reference>
<evidence type="ECO:0000259" key="4">
    <source>
        <dbReference type="Pfam" id="PF11741"/>
    </source>
</evidence>
<evidence type="ECO:0000259" key="3">
    <source>
        <dbReference type="Pfam" id="PF09992"/>
    </source>
</evidence>
<dbReference type="Gene3D" id="2.60.40.3500">
    <property type="match status" value="1"/>
</dbReference>
<dbReference type="EMBL" id="VBAI01000161">
    <property type="protein sequence ID" value="TMJ09317.1"/>
    <property type="molecule type" value="Genomic_DNA"/>
</dbReference>
<organism evidence="5 6">
    <name type="scientific">Candidatus Segetimicrobium genomatis</name>
    <dbReference type="NCBI Taxonomy" id="2569760"/>
    <lineage>
        <taxon>Bacteria</taxon>
        <taxon>Bacillati</taxon>
        <taxon>Candidatus Sysuimicrobiota</taxon>
        <taxon>Candidatus Sysuimicrobiia</taxon>
        <taxon>Candidatus Sysuimicrobiales</taxon>
        <taxon>Candidatus Segetimicrobiaceae</taxon>
        <taxon>Candidatus Segetimicrobium</taxon>
    </lineage>
</organism>